<dbReference type="NCBIfam" id="TIGR01512">
    <property type="entry name" value="ATPase-IB2_Cd"/>
    <property type="match status" value="1"/>
</dbReference>
<dbReference type="PANTHER" id="PTHR43520">
    <property type="entry name" value="ATP7, ISOFORM B"/>
    <property type="match status" value="1"/>
</dbReference>
<dbReference type="InterPro" id="IPR021993">
    <property type="entry name" value="ATPase-cat-bd"/>
</dbReference>
<dbReference type="InterPro" id="IPR008250">
    <property type="entry name" value="ATPase_P-typ_transduc_dom_A_sf"/>
</dbReference>
<evidence type="ECO:0000256" key="13">
    <source>
        <dbReference type="ARBA" id="ARBA00023065"/>
    </source>
</evidence>
<dbReference type="InterPro" id="IPR023299">
    <property type="entry name" value="ATPase_P-typ_cyto_dom_N"/>
</dbReference>
<keyword evidence="10" id="KW-0460">Magnesium</keyword>
<keyword evidence="9 15" id="KW-0067">ATP-binding</keyword>
<keyword evidence="13" id="KW-0406">Ion transport</keyword>
<dbReference type="EMBL" id="SMAF01000005">
    <property type="protein sequence ID" value="TCS99663.1"/>
    <property type="molecule type" value="Genomic_DNA"/>
</dbReference>
<keyword evidence="11" id="KW-1278">Translocase</keyword>
<dbReference type="GO" id="GO:0016887">
    <property type="term" value="F:ATP hydrolysis activity"/>
    <property type="evidence" value="ECO:0007669"/>
    <property type="project" value="InterPro"/>
</dbReference>
<dbReference type="PANTHER" id="PTHR43520:SF5">
    <property type="entry name" value="CATION-TRANSPORTING P-TYPE ATPASE-RELATED"/>
    <property type="match status" value="1"/>
</dbReference>
<comment type="caution">
    <text evidence="17">The sequence shown here is derived from an EMBL/GenBank/DDBJ whole genome shotgun (WGS) entry which is preliminary data.</text>
</comment>
<evidence type="ECO:0000256" key="3">
    <source>
        <dbReference type="ARBA" id="ARBA00022448"/>
    </source>
</evidence>
<evidence type="ECO:0000313" key="18">
    <source>
        <dbReference type="Proteomes" id="UP000294599"/>
    </source>
</evidence>
<dbReference type="InterPro" id="IPR027256">
    <property type="entry name" value="P-typ_ATPase_IB"/>
</dbReference>
<feature type="transmembrane region" description="Helical" evidence="15">
    <location>
        <begin position="210"/>
        <end position="231"/>
    </location>
</feature>
<feature type="transmembrane region" description="Helical" evidence="15">
    <location>
        <begin position="178"/>
        <end position="198"/>
    </location>
</feature>
<dbReference type="PRINTS" id="PR00119">
    <property type="entry name" value="CATATPASE"/>
</dbReference>
<dbReference type="SUPFAM" id="SSF55008">
    <property type="entry name" value="HMA, heavy metal-associated domain"/>
    <property type="match status" value="1"/>
</dbReference>
<dbReference type="PROSITE" id="PS50846">
    <property type="entry name" value="HMA_2"/>
    <property type="match status" value="1"/>
</dbReference>
<dbReference type="Gene3D" id="3.40.1110.10">
    <property type="entry name" value="Calcium-transporting ATPase, cytoplasmic domain N"/>
    <property type="match status" value="1"/>
</dbReference>
<reference evidence="17 18" key="1">
    <citation type="submission" date="2019-03" db="EMBL/GenBank/DDBJ databases">
        <title>Genomic Encyclopedia of Type Strains, Phase IV (KMG-IV): sequencing the most valuable type-strain genomes for metagenomic binning, comparative biology and taxonomic classification.</title>
        <authorList>
            <person name="Goeker M."/>
        </authorList>
    </citation>
    <scope>NUCLEOTIDE SEQUENCE [LARGE SCALE GENOMIC DNA]</scope>
    <source>
        <strain evidence="17 18">DSM 21944</strain>
    </source>
</reference>
<dbReference type="GO" id="GO:0005886">
    <property type="term" value="C:plasma membrane"/>
    <property type="evidence" value="ECO:0007669"/>
    <property type="project" value="UniProtKB-SubCell"/>
</dbReference>
<accession>A0A4R3LHL6</accession>
<evidence type="ECO:0000256" key="7">
    <source>
        <dbReference type="ARBA" id="ARBA00022723"/>
    </source>
</evidence>
<keyword evidence="14 15" id="KW-0472">Membrane</keyword>
<evidence type="ECO:0000256" key="14">
    <source>
        <dbReference type="ARBA" id="ARBA00023136"/>
    </source>
</evidence>
<feature type="transmembrane region" description="Helical" evidence="15">
    <location>
        <begin position="753"/>
        <end position="769"/>
    </location>
</feature>
<keyword evidence="3" id="KW-0813">Transport</keyword>
<evidence type="ECO:0000256" key="11">
    <source>
        <dbReference type="ARBA" id="ARBA00022967"/>
    </source>
</evidence>
<dbReference type="Gene3D" id="3.40.50.1000">
    <property type="entry name" value="HAD superfamily/HAD-like"/>
    <property type="match status" value="1"/>
</dbReference>
<feature type="transmembrane region" description="Helical" evidence="15">
    <location>
        <begin position="271"/>
        <end position="289"/>
    </location>
</feature>
<evidence type="ECO:0000259" key="16">
    <source>
        <dbReference type="PROSITE" id="PS50846"/>
    </source>
</evidence>
<evidence type="ECO:0000256" key="5">
    <source>
        <dbReference type="ARBA" id="ARBA00022553"/>
    </source>
</evidence>
<dbReference type="GO" id="GO:0043682">
    <property type="term" value="F:P-type divalent copper transporter activity"/>
    <property type="evidence" value="ECO:0007669"/>
    <property type="project" value="TreeGrafter"/>
</dbReference>
<keyword evidence="5" id="KW-0597">Phosphoprotein</keyword>
<comment type="similarity">
    <text evidence="2 15">Belongs to the cation transport ATPase (P-type) (TC 3.A.3) family. Type IB subfamily.</text>
</comment>
<dbReference type="NCBIfam" id="TIGR01511">
    <property type="entry name" value="ATPase-IB1_Cu"/>
    <property type="match status" value="1"/>
</dbReference>
<feature type="domain" description="HMA" evidence="16">
    <location>
        <begin position="90"/>
        <end position="156"/>
    </location>
</feature>
<dbReference type="InterPro" id="IPR006121">
    <property type="entry name" value="HMA_dom"/>
</dbReference>
<dbReference type="SUPFAM" id="SSF81653">
    <property type="entry name" value="Calcium ATPase, transduction domain A"/>
    <property type="match status" value="1"/>
</dbReference>
<evidence type="ECO:0000256" key="2">
    <source>
        <dbReference type="ARBA" id="ARBA00006024"/>
    </source>
</evidence>
<dbReference type="InterPro" id="IPR036412">
    <property type="entry name" value="HAD-like_sf"/>
</dbReference>
<dbReference type="PRINTS" id="PR00943">
    <property type="entry name" value="CUATPASE"/>
</dbReference>
<evidence type="ECO:0000256" key="12">
    <source>
        <dbReference type="ARBA" id="ARBA00022989"/>
    </source>
</evidence>
<keyword evidence="4 15" id="KW-1003">Cell membrane</keyword>
<proteinExistence type="inferred from homology"/>
<keyword evidence="8 15" id="KW-0547">Nucleotide-binding</keyword>
<dbReference type="Gene3D" id="3.30.70.100">
    <property type="match status" value="1"/>
</dbReference>
<dbReference type="InterPro" id="IPR001757">
    <property type="entry name" value="P_typ_ATPase"/>
</dbReference>
<dbReference type="InterPro" id="IPR023298">
    <property type="entry name" value="ATPase_P-typ_TM_dom_sf"/>
</dbReference>
<dbReference type="Pfam" id="PF00702">
    <property type="entry name" value="Hydrolase"/>
    <property type="match status" value="1"/>
</dbReference>
<dbReference type="GO" id="GO:0055070">
    <property type="term" value="P:copper ion homeostasis"/>
    <property type="evidence" value="ECO:0007669"/>
    <property type="project" value="TreeGrafter"/>
</dbReference>
<dbReference type="AlphaFoldDB" id="A0A4R3LHL6"/>
<name>A0A4R3LHL6_9GAMM</name>
<evidence type="ECO:0000256" key="6">
    <source>
        <dbReference type="ARBA" id="ARBA00022692"/>
    </source>
</evidence>
<gene>
    <name evidence="17" type="ORF">EDC25_10596</name>
</gene>
<dbReference type="Pfam" id="PF12156">
    <property type="entry name" value="ATPase-cat_bd"/>
    <property type="match status" value="1"/>
</dbReference>
<dbReference type="NCBIfam" id="TIGR01494">
    <property type="entry name" value="ATPase_P-type"/>
    <property type="match status" value="2"/>
</dbReference>
<feature type="transmembrane region" description="Helical" evidence="15">
    <location>
        <begin position="424"/>
        <end position="443"/>
    </location>
</feature>
<evidence type="ECO:0000256" key="9">
    <source>
        <dbReference type="ARBA" id="ARBA00022840"/>
    </source>
</evidence>
<keyword evidence="7 15" id="KW-0479">Metal-binding</keyword>
<keyword evidence="12 15" id="KW-1133">Transmembrane helix</keyword>
<organism evidence="17 18">
    <name type="scientific">Pseudofulvimonas gallinarii</name>
    <dbReference type="NCBI Taxonomy" id="634155"/>
    <lineage>
        <taxon>Bacteria</taxon>
        <taxon>Pseudomonadati</taxon>
        <taxon>Pseudomonadota</taxon>
        <taxon>Gammaproteobacteria</taxon>
        <taxon>Lysobacterales</taxon>
        <taxon>Rhodanobacteraceae</taxon>
        <taxon>Pseudofulvimonas</taxon>
    </lineage>
</organism>
<dbReference type="InterPro" id="IPR059000">
    <property type="entry name" value="ATPase_P-type_domA"/>
</dbReference>
<dbReference type="InterPro" id="IPR023214">
    <property type="entry name" value="HAD_sf"/>
</dbReference>
<dbReference type="SUPFAM" id="SSF56784">
    <property type="entry name" value="HAD-like"/>
    <property type="match status" value="1"/>
</dbReference>
<dbReference type="Pfam" id="PF00122">
    <property type="entry name" value="E1-E2_ATPase"/>
    <property type="match status" value="1"/>
</dbReference>
<keyword evidence="18" id="KW-1185">Reference proteome</keyword>
<dbReference type="Pfam" id="PF00403">
    <property type="entry name" value="HMA"/>
    <property type="match status" value="1"/>
</dbReference>
<dbReference type="CDD" id="cd02079">
    <property type="entry name" value="P-type_ATPase_HM"/>
    <property type="match status" value="1"/>
</dbReference>
<dbReference type="InterPro" id="IPR036163">
    <property type="entry name" value="HMA_dom_sf"/>
</dbReference>
<evidence type="ECO:0000256" key="8">
    <source>
        <dbReference type="ARBA" id="ARBA00022741"/>
    </source>
</evidence>
<evidence type="ECO:0000256" key="10">
    <source>
        <dbReference type="ARBA" id="ARBA00022842"/>
    </source>
</evidence>
<feature type="transmembrane region" description="Helical" evidence="15">
    <location>
        <begin position="455"/>
        <end position="477"/>
    </location>
</feature>
<dbReference type="SUPFAM" id="SSF81665">
    <property type="entry name" value="Calcium ATPase, transmembrane domain M"/>
    <property type="match status" value="1"/>
</dbReference>
<evidence type="ECO:0000256" key="1">
    <source>
        <dbReference type="ARBA" id="ARBA00004651"/>
    </source>
</evidence>
<dbReference type="CDD" id="cd00371">
    <property type="entry name" value="HMA"/>
    <property type="match status" value="1"/>
</dbReference>
<sequence length="818" mass="87194">MAGMDTASCFHCGEPLPASPVVVRIGDHDHPMCCSGCAAAASWISDAGLDDYYRLRSADGLRVDVADSDFSAWDRADVLAAHARGDERERGITVLVEGIRCAACAWLIGRALSPMPGVVEAEANAVTGRLQLRWQPEKTALSVLLQRLASLGYRPHLATGEATEQARRAERRDLLKRLLVAGLGTVQAMMMAEALYLDFHNTMPVATRDFMRWLCFALSTPVVFYSGQPFLRGMANELRLRRFGMDTLIASSVLIAWAASVLETFRGGPHVWYDAAVMFVLFLLVARYLERMARQRAQAAVDTLARARPALAWRETHDGQSEQVPLHALAIGDIARVRAGDTVPADGILLEAPGEFDEALLSGESRPVLHQPGDTVLAGSLAVNSPARLRVERTGQDTVLSDLVRLVEQAQAQRPQLARVADAIASRFVLGLLLSAVVIAVAWRFHQPDRALEVTLALLIISCPCALSLAIPAALAASHARLASMGVLVLGNEGLDTLARADIIVLDKTGTLSTGRQRIDDIETRGDLDATQVQAIAAALERHSSHPIASAFTSNAGATPLRAGDVTITPGAGLEGRIAGVHYRLGRADFALGPAARVDGDRIWLSRIDNDDTPTALAGFRVGDDLRPCAADAMARLRAQQLELVILSGDGPAAVADVGARLGIADRRARQRPQDKLDAVRALQDEGHVVAMLGDGINDAPVLAGADVSIALGHGAPNAHRAADIVLLGDSLLRVPQTIDIARRCRRVIRQNLAWAAAYNLIALPIAALGLVTPWLAALGMAASSLIVTGNALRLSRSPAVTMARLPSGHEATERAAA</sequence>
<protein>
    <submittedName>
        <fullName evidence="17">Cu2+-exporting ATPase</fullName>
    </submittedName>
</protein>
<dbReference type="GO" id="GO:0005507">
    <property type="term" value="F:copper ion binding"/>
    <property type="evidence" value="ECO:0007669"/>
    <property type="project" value="TreeGrafter"/>
</dbReference>
<dbReference type="NCBIfam" id="TIGR01525">
    <property type="entry name" value="ATPase-IB_hvy"/>
    <property type="match status" value="1"/>
</dbReference>
<evidence type="ECO:0000256" key="4">
    <source>
        <dbReference type="ARBA" id="ARBA00022475"/>
    </source>
</evidence>
<dbReference type="GO" id="GO:0005524">
    <property type="term" value="F:ATP binding"/>
    <property type="evidence" value="ECO:0007669"/>
    <property type="project" value="UniProtKB-UniRule"/>
</dbReference>
<evidence type="ECO:0000313" key="17">
    <source>
        <dbReference type="EMBL" id="TCS99663.1"/>
    </source>
</evidence>
<comment type="subcellular location">
    <subcellularLocation>
        <location evidence="1">Cell membrane</location>
        <topology evidence="1">Multi-pass membrane protein</topology>
    </subcellularLocation>
</comment>
<feature type="transmembrane region" description="Helical" evidence="15">
    <location>
        <begin position="243"/>
        <end position="265"/>
    </location>
</feature>
<keyword evidence="6 15" id="KW-0812">Transmembrane</keyword>
<evidence type="ECO:0000256" key="15">
    <source>
        <dbReference type="RuleBase" id="RU362081"/>
    </source>
</evidence>
<dbReference type="Gene3D" id="2.70.150.10">
    <property type="entry name" value="Calcium-transporting ATPase, cytoplasmic transduction domain A"/>
    <property type="match status" value="1"/>
</dbReference>
<dbReference type="Proteomes" id="UP000294599">
    <property type="component" value="Unassembled WGS sequence"/>
</dbReference>